<dbReference type="InterPro" id="IPR055163">
    <property type="entry name" value="ALK/LTK-like_GRD"/>
</dbReference>
<feature type="region of interest" description="Disordered" evidence="16">
    <location>
        <begin position="141"/>
        <end position="162"/>
    </location>
</feature>
<dbReference type="RefSeq" id="WP_007622794.1">
    <property type="nucleotide sequence ID" value="NZ_BANX01000026.1"/>
</dbReference>
<evidence type="ECO:0000256" key="9">
    <source>
        <dbReference type="ARBA" id="ARBA00022840"/>
    </source>
</evidence>
<feature type="domain" description="ALK/LTK-like glycine-rich" evidence="17">
    <location>
        <begin position="25"/>
        <end position="226"/>
    </location>
</feature>
<keyword evidence="9" id="KW-0067">ATP-binding</keyword>
<evidence type="ECO:0000313" key="19">
    <source>
        <dbReference type="Proteomes" id="UP000011666"/>
    </source>
</evidence>
<evidence type="ECO:0000256" key="12">
    <source>
        <dbReference type="ARBA" id="ARBA00023137"/>
    </source>
</evidence>
<keyword evidence="14" id="KW-0675">Receptor</keyword>
<dbReference type="AlphaFoldDB" id="M0QLN4"/>
<feature type="region of interest" description="Disordered" evidence="16">
    <location>
        <begin position="213"/>
        <end position="266"/>
    </location>
</feature>
<feature type="compositionally biased region" description="Gly residues" evidence="16">
    <location>
        <begin position="213"/>
        <end position="222"/>
    </location>
</feature>
<protein>
    <recommendedName>
        <fullName evidence="2">receptor protein-tyrosine kinase</fullName>
        <ecNumber evidence="2">2.7.10.1</ecNumber>
    </recommendedName>
</protein>
<evidence type="ECO:0000256" key="10">
    <source>
        <dbReference type="ARBA" id="ARBA00022989"/>
    </source>
</evidence>
<name>M0QLN4_9ACTN</name>
<evidence type="ECO:0000256" key="5">
    <source>
        <dbReference type="ARBA" id="ARBA00022692"/>
    </source>
</evidence>
<keyword evidence="10" id="KW-1133">Transmembrane helix</keyword>
<evidence type="ECO:0000256" key="1">
    <source>
        <dbReference type="ARBA" id="ARBA00004251"/>
    </source>
</evidence>
<evidence type="ECO:0000256" key="15">
    <source>
        <dbReference type="ARBA" id="ARBA00023180"/>
    </source>
</evidence>
<evidence type="ECO:0000256" key="3">
    <source>
        <dbReference type="ARBA" id="ARBA00022475"/>
    </source>
</evidence>
<evidence type="ECO:0000256" key="11">
    <source>
        <dbReference type="ARBA" id="ARBA00023136"/>
    </source>
</evidence>
<evidence type="ECO:0000313" key="18">
    <source>
        <dbReference type="EMBL" id="GAC69575.1"/>
    </source>
</evidence>
<evidence type="ECO:0000259" key="17">
    <source>
        <dbReference type="Pfam" id="PF12810"/>
    </source>
</evidence>
<keyword evidence="15" id="KW-0325">Glycoprotein</keyword>
<dbReference type="GO" id="GO:0004714">
    <property type="term" value="F:transmembrane receptor protein tyrosine kinase activity"/>
    <property type="evidence" value="ECO:0007669"/>
    <property type="project" value="UniProtKB-EC"/>
</dbReference>
<dbReference type="Pfam" id="PF12810">
    <property type="entry name" value="ALK_LTK_GRD"/>
    <property type="match status" value="1"/>
</dbReference>
<keyword evidence="6" id="KW-0732">Signal</keyword>
<dbReference type="Proteomes" id="UP000011666">
    <property type="component" value="Unassembled WGS sequence"/>
</dbReference>
<evidence type="ECO:0000256" key="13">
    <source>
        <dbReference type="ARBA" id="ARBA00023157"/>
    </source>
</evidence>
<proteinExistence type="predicted"/>
<keyword evidence="13" id="KW-1015">Disulfide bond</keyword>
<evidence type="ECO:0000256" key="7">
    <source>
        <dbReference type="ARBA" id="ARBA00022741"/>
    </source>
</evidence>
<keyword evidence="7" id="KW-0547">Nucleotide-binding</keyword>
<keyword evidence="19" id="KW-1185">Reference proteome</keyword>
<evidence type="ECO:0000256" key="14">
    <source>
        <dbReference type="ARBA" id="ARBA00023170"/>
    </source>
</evidence>
<gene>
    <name evidence="18" type="ORF">GS4_26_00220</name>
</gene>
<dbReference type="EC" id="2.7.10.1" evidence="2"/>
<comment type="subcellular location">
    <subcellularLocation>
        <location evidence="1">Cell membrane</location>
        <topology evidence="1">Single-pass type I membrane protein</topology>
    </subcellularLocation>
</comment>
<keyword evidence="5" id="KW-0812">Transmembrane</keyword>
<feature type="region of interest" description="Disordered" evidence="16">
    <location>
        <begin position="167"/>
        <end position="186"/>
    </location>
</feature>
<dbReference type="GO" id="GO:0005886">
    <property type="term" value="C:plasma membrane"/>
    <property type="evidence" value="ECO:0007669"/>
    <property type="project" value="UniProtKB-SubCell"/>
</dbReference>
<organism evidence="18 19">
    <name type="scientific">Gordonia soli NBRC 108243</name>
    <dbReference type="NCBI Taxonomy" id="1223545"/>
    <lineage>
        <taxon>Bacteria</taxon>
        <taxon>Bacillati</taxon>
        <taxon>Actinomycetota</taxon>
        <taxon>Actinomycetes</taxon>
        <taxon>Mycobacteriales</taxon>
        <taxon>Gordoniaceae</taxon>
        <taxon>Gordonia</taxon>
    </lineage>
</organism>
<comment type="caution">
    <text evidence="18">The sequence shown here is derived from an EMBL/GenBank/DDBJ whole genome shotgun (WGS) entry which is preliminary data.</text>
</comment>
<reference evidence="18 19" key="1">
    <citation type="submission" date="2013-01" db="EMBL/GenBank/DDBJ databases">
        <title>Whole genome shotgun sequence of Gordonia soli NBRC 108243.</title>
        <authorList>
            <person name="Isaki-Nakamura S."/>
            <person name="Hosoyama A."/>
            <person name="Tsuchikane K."/>
            <person name="Ando Y."/>
            <person name="Baba S."/>
            <person name="Ohji S."/>
            <person name="Hamada M."/>
            <person name="Tamura T."/>
            <person name="Yamazoe A."/>
            <person name="Yamazaki S."/>
            <person name="Fujita N."/>
        </authorList>
    </citation>
    <scope>NUCLEOTIDE SEQUENCE [LARGE SCALE GENOMIC DNA]</scope>
    <source>
        <strain evidence="18 19">NBRC 108243</strain>
    </source>
</reference>
<keyword evidence="8" id="KW-0418">Kinase</keyword>
<dbReference type="eggNOG" id="ENOG50330CA">
    <property type="taxonomic scope" value="Bacteria"/>
</dbReference>
<evidence type="ECO:0000256" key="6">
    <source>
        <dbReference type="ARBA" id="ARBA00022729"/>
    </source>
</evidence>
<keyword evidence="12" id="KW-0829">Tyrosine-protein kinase</keyword>
<evidence type="ECO:0000256" key="8">
    <source>
        <dbReference type="ARBA" id="ARBA00022777"/>
    </source>
</evidence>
<sequence>MVTCTYTAAGPHTLVLPAGVRAVQVTAIGGHGGTVENRGVGGQGAVVTGTVAVPAQSRTLTAVVAGNGADTTYSSDPGGVGGVGGGGRGGTPNMPGSHFPGAGGGGGSDIRTVADDLDSRVLVAGGGGGGGYVFAGGEAGAPGNAQSSGTPAQAGTSNAGGAGGTYPNIPAFTGSPGTLGVGGSAALNQTESPLETSQGGGGGGGGLYGGGGGSIAGGGAGGSSLVPAGGTLGVTEVHTQRGRSPPLGQRPTTRKPVGKRRPGQGR</sequence>
<dbReference type="STRING" id="1223545.GS4_26_00220"/>
<evidence type="ECO:0000256" key="2">
    <source>
        <dbReference type="ARBA" id="ARBA00011902"/>
    </source>
</evidence>
<evidence type="ECO:0000256" key="4">
    <source>
        <dbReference type="ARBA" id="ARBA00022679"/>
    </source>
</evidence>
<feature type="compositionally biased region" description="Basic residues" evidence="16">
    <location>
        <begin position="252"/>
        <end position="266"/>
    </location>
</feature>
<dbReference type="EMBL" id="BANX01000026">
    <property type="protein sequence ID" value="GAC69575.1"/>
    <property type="molecule type" value="Genomic_DNA"/>
</dbReference>
<evidence type="ECO:0000256" key="16">
    <source>
        <dbReference type="SAM" id="MobiDB-lite"/>
    </source>
</evidence>
<accession>M0QLN4</accession>
<dbReference type="GO" id="GO:0005524">
    <property type="term" value="F:ATP binding"/>
    <property type="evidence" value="ECO:0007669"/>
    <property type="project" value="UniProtKB-KW"/>
</dbReference>
<keyword evidence="4" id="KW-0808">Transferase</keyword>
<keyword evidence="3" id="KW-1003">Cell membrane</keyword>
<keyword evidence="11" id="KW-0472">Membrane</keyword>